<keyword evidence="2" id="KW-1185">Reference proteome</keyword>
<evidence type="ECO:0000313" key="2">
    <source>
        <dbReference type="Proteomes" id="UP001342314"/>
    </source>
</evidence>
<dbReference type="Proteomes" id="UP001342314">
    <property type="component" value="Unassembled WGS sequence"/>
</dbReference>
<reference evidence="1 2" key="1">
    <citation type="submission" date="2021-12" db="EMBL/GenBank/DDBJ databases">
        <title>High titer production of polyol ester of fatty acids by Rhodotorula paludigena BS15 towards product separation-free biomass refinery.</title>
        <authorList>
            <person name="Mano J."/>
            <person name="Ono H."/>
            <person name="Tanaka T."/>
            <person name="Naito K."/>
            <person name="Sushida H."/>
            <person name="Ike M."/>
            <person name="Tokuyasu K."/>
            <person name="Kitaoka M."/>
        </authorList>
    </citation>
    <scope>NUCLEOTIDE SEQUENCE [LARGE SCALE GENOMIC DNA]</scope>
    <source>
        <strain evidence="1 2">BS15</strain>
    </source>
</reference>
<comment type="caution">
    <text evidence="1">The sequence shown here is derived from an EMBL/GenBank/DDBJ whole genome shotgun (WGS) entry which is preliminary data.</text>
</comment>
<proteinExistence type="predicted"/>
<dbReference type="AlphaFoldDB" id="A0AAV5GCD6"/>
<name>A0AAV5GCD6_9BASI</name>
<gene>
    <name evidence="1" type="ORF">Rhopal_000443-T1</name>
</gene>
<protein>
    <submittedName>
        <fullName evidence="1">Uncharacterized protein</fullName>
    </submittedName>
</protein>
<organism evidence="1 2">
    <name type="scientific">Rhodotorula paludigena</name>
    <dbReference type="NCBI Taxonomy" id="86838"/>
    <lineage>
        <taxon>Eukaryota</taxon>
        <taxon>Fungi</taxon>
        <taxon>Dikarya</taxon>
        <taxon>Basidiomycota</taxon>
        <taxon>Pucciniomycotina</taxon>
        <taxon>Microbotryomycetes</taxon>
        <taxon>Sporidiobolales</taxon>
        <taxon>Sporidiobolaceae</taxon>
        <taxon>Rhodotorula</taxon>
    </lineage>
</organism>
<accession>A0AAV5GCD6</accession>
<evidence type="ECO:0000313" key="1">
    <source>
        <dbReference type="EMBL" id="GJN87494.1"/>
    </source>
</evidence>
<sequence length="377" mass="41541">MPCRLRPTPYSRPAKFATEAYFRQNHPAELAAFARRSTGQTVPSFAGGAAGIKWLFDHKEKLWPLAPGDTYPAKCHFHKEQTTEMGWVDGEFKKTFYNAFRAPFEPRPAYTRLLAVDVLPPSLTGANGTLTAVFSHATKDVHSKDAHRNAYKIYEGGVEGAEKLIQLAINNRNFGFTHTVVVTRDAKQIPDGATTVNEVLNANYGTYLHRFLTTDVDDAYPNHPLFPTVWRPLLRTLVAPNDSVFFHFVSPGTCPFTFRTLASFAAFYARTTGGNGDNIAFTFGLIHSSVVPGVFNLNKTFQDQIVYCTFGELAHLQNNHQGDWPPEENDIIAMGMSPARAHVLAGVGELIGQPDRKSLSEMDKGLAFAGGYPGAGL</sequence>
<dbReference type="EMBL" id="BQKY01000001">
    <property type="protein sequence ID" value="GJN87494.1"/>
    <property type="molecule type" value="Genomic_DNA"/>
</dbReference>